<keyword evidence="7" id="KW-0371">Homeobox</keyword>
<evidence type="ECO:0000256" key="3">
    <source>
        <dbReference type="ARBA" id="ARBA00022771"/>
    </source>
</evidence>
<dbReference type="InterPro" id="IPR006455">
    <property type="entry name" value="Homeodomain_ZF_HD"/>
</dbReference>
<dbReference type="GO" id="GO:0008270">
    <property type="term" value="F:zinc ion binding"/>
    <property type="evidence" value="ECO:0007669"/>
    <property type="project" value="UniProtKB-KW"/>
</dbReference>
<evidence type="ECO:0000256" key="4">
    <source>
        <dbReference type="ARBA" id="ARBA00022833"/>
    </source>
</evidence>
<keyword evidence="8" id="KW-0804">Transcription</keyword>
<dbReference type="PANTHER" id="PTHR31948">
    <property type="entry name" value="ZINC-FINGER HOMEODOMAIN PROTEIN 2"/>
    <property type="match status" value="1"/>
</dbReference>
<dbReference type="InterPro" id="IPR006456">
    <property type="entry name" value="ZF_HD_homeobox_Cys/His_dimer"/>
</dbReference>
<evidence type="ECO:0000256" key="2">
    <source>
        <dbReference type="ARBA" id="ARBA00022723"/>
    </source>
</evidence>
<keyword evidence="12" id="KW-1185">Reference proteome</keyword>
<comment type="caution">
    <text evidence="11">The sequence shown here is derived from an EMBL/GenBank/DDBJ whole genome shotgun (WGS) entry which is preliminary data.</text>
</comment>
<evidence type="ECO:0000256" key="7">
    <source>
        <dbReference type="ARBA" id="ARBA00023155"/>
    </source>
</evidence>
<reference evidence="11 12" key="1">
    <citation type="submission" date="2024-11" db="EMBL/GenBank/DDBJ databases">
        <title>Chromosome-level genome assembly of Eucalyptus globulus Labill. provides insights into its genome evolution.</title>
        <authorList>
            <person name="Li X."/>
        </authorList>
    </citation>
    <scope>NUCLEOTIDE SEQUENCE [LARGE SCALE GENOMIC DNA]</scope>
    <source>
        <strain evidence="11">CL2024</strain>
        <tissue evidence="11">Fresh tender leaves</tissue>
    </source>
</reference>
<gene>
    <name evidence="11" type="ORF">ACJRO7_028173</name>
</gene>
<evidence type="ECO:0000256" key="6">
    <source>
        <dbReference type="ARBA" id="ARBA00023125"/>
    </source>
</evidence>
<dbReference type="SUPFAM" id="SSF46689">
    <property type="entry name" value="Homeodomain-like"/>
    <property type="match status" value="1"/>
</dbReference>
<evidence type="ECO:0000256" key="9">
    <source>
        <dbReference type="ARBA" id="ARBA00023242"/>
    </source>
</evidence>
<comment type="subcellular location">
    <subcellularLocation>
        <location evidence="1">Nucleus</location>
    </subcellularLocation>
</comment>
<evidence type="ECO:0000313" key="12">
    <source>
        <dbReference type="Proteomes" id="UP001634007"/>
    </source>
</evidence>
<evidence type="ECO:0000256" key="8">
    <source>
        <dbReference type="ARBA" id="ARBA00023163"/>
    </source>
</evidence>
<name>A0ABD3JTN4_EUCGL</name>
<dbReference type="GO" id="GO:0005634">
    <property type="term" value="C:nucleus"/>
    <property type="evidence" value="ECO:0007669"/>
    <property type="project" value="UniProtKB-SubCell"/>
</dbReference>
<feature type="domain" description="ZF-HD dimerization-type" evidence="10">
    <location>
        <begin position="6"/>
        <end position="52"/>
    </location>
</feature>
<evidence type="ECO:0000259" key="10">
    <source>
        <dbReference type="PROSITE" id="PS51523"/>
    </source>
</evidence>
<dbReference type="Gene3D" id="1.10.10.60">
    <property type="entry name" value="Homeodomain-like"/>
    <property type="match status" value="1"/>
</dbReference>
<dbReference type="Proteomes" id="UP001634007">
    <property type="component" value="Unassembled WGS sequence"/>
</dbReference>
<sequence length="188" mass="21352">MQRVAYNECLHNHAANLGRYMVDGCHEYSPNIISADLLCAACGCHRNYHRKVTIFDPDNTEASGNHSPGDHNLITPKEESFDHEAVPPMIGTGGEDERLNQLVDPAQHEKKKRPKSRFTKEQVEQMRAFAENLGWSTRDRSRVPEIMVFCASMGITKVVFTTWLYNNKKHYGRGSSSKKNSSSTRDRI</sequence>
<dbReference type="NCBIfam" id="TIGR01566">
    <property type="entry name" value="ZF_HD_prot_N"/>
    <property type="match status" value="1"/>
</dbReference>
<dbReference type="GO" id="GO:0003677">
    <property type="term" value="F:DNA binding"/>
    <property type="evidence" value="ECO:0007669"/>
    <property type="project" value="UniProtKB-KW"/>
</dbReference>
<dbReference type="PROSITE" id="PS51523">
    <property type="entry name" value="ZF_HD_DIMER"/>
    <property type="match status" value="1"/>
</dbReference>
<accession>A0ABD3JTN4</accession>
<dbReference type="PANTHER" id="PTHR31948:SF148">
    <property type="entry name" value="MINI ZINC FINGER PROTEIN 3"/>
    <property type="match status" value="1"/>
</dbReference>
<organism evidence="11 12">
    <name type="scientific">Eucalyptus globulus</name>
    <name type="common">Tasmanian blue gum</name>
    <dbReference type="NCBI Taxonomy" id="34317"/>
    <lineage>
        <taxon>Eukaryota</taxon>
        <taxon>Viridiplantae</taxon>
        <taxon>Streptophyta</taxon>
        <taxon>Embryophyta</taxon>
        <taxon>Tracheophyta</taxon>
        <taxon>Spermatophyta</taxon>
        <taxon>Magnoliopsida</taxon>
        <taxon>eudicotyledons</taxon>
        <taxon>Gunneridae</taxon>
        <taxon>Pentapetalae</taxon>
        <taxon>rosids</taxon>
        <taxon>malvids</taxon>
        <taxon>Myrtales</taxon>
        <taxon>Myrtaceae</taxon>
        <taxon>Myrtoideae</taxon>
        <taxon>Eucalypteae</taxon>
        <taxon>Eucalyptus</taxon>
    </lineage>
</organism>
<evidence type="ECO:0000256" key="1">
    <source>
        <dbReference type="ARBA" id="ARBA00004123"/>
    </source>
</evidence>
<proteinExistence type="predicted"/>
<protein>
    <recommendedName>
        <fullName evidence="10">ZF-HD dimerization-type domain-containing protein</fullName>
    </recommendedName>
</protein>
<evidence type="ECO:0000313" key="11">
    <source>
        <dbReference type="EMBL" id="KAL3731254.1"/>
    </source>
</evidence>
<dbReference type="NCBIfam" id="TIGR01565">
    <property type="entry name" value="homeo_ZF_HD"/>
    <property type="match status" value="1"/>
</dbReference>
<keyword evidence="9" id="KW-0539">Nucleus</keyword>
<keyword evidence="3" id="KW-0863">Zinc-finger</keyword>
<dbReference type="InterPro" id="IPR009057">
    <property type="entry name" value="Homeodomain-like_sf"/>
</dbReference>
<keyword evidence="6" id="KW-0238">DNA-binding</keyword>
<evidence type="ECO:0000256" key="5">
    <source>
        <dbReference type="ARBA" id="ARBA00023015"/>
    </source>
</evidence>
<dbReference type="EMBL" id="JBJKBG010000007">
    <property type="protein sequence ID" value="KAL3731254.1"/>
    <property type="molecule type" value="Genomic_DNA"/>
</dbReference>
<keyword evidence="2" id="KW-0479">Metal-binding</keyword>
<keyword evidence="4" id="KW-0862">Zinc</keyword>
<dbReference type="AlphaFoldDB" id="A0ABD3JTN4"/>
<dbReference type="Pfam" id="PF04770">
    <property type="entry name" value="ZF-HD_dimer"/>
    <property type="match status" value="1"/>
</dbReference>
<keyword evidence="5" id="KW-0805">Transcription regulation</keyword>